<reference evidence="7" key="2">
    <citation type="submission" date="2020-09" db="EMBL/GenBank/DDBJ databases">
        <authorList>
            <person name="Sun Q."/>
            <person name="Kim S."/>
        </authorList>
    </citation>
    <scope>NUCLEOTIDE SEQUENCE</scope>
    <source>
        <strain evidence="7">KCTC 32296</strain>
    </source>
</reference>
<evidence type="ECO:0000256" key="3">
    <source>
        <dbReference type="ARBA" id="ARBA00022729"/>
    </source>
</evidence>
<keyword evidence="4" id="KW-0472">Membrane</keyword>
<evidence type="ECO:0000256" key="6">
    <source>
        <dbReference type="SAM" id="SignalP"/>
    </source>
</evidence>
<evidence type="ECO:0000313" key="8">
    <source>
        <dbReference type="Proteomes" id="UP000662572"/>
    </source>
</evidence>
<reference evidence="7" key="1">
    <citation type="journal article" date="2014" name="Int. J. Syst. Evol. Microbiol.">
        <title>Complete genome sequence of Corynebacterium casei LMG S-19264T (=DSM 44701T), isolated from a smear-ripened cheese.</title>
        <authorList>
            <consortium name="US DOE Joint Genome Institute (JGI-PGF)"/>
            <person name="Walter F."/>
            <person name="Albersmeier A."/>
            <person name="Kalinowski J."/>
            <person name="Ruckert C."/>
        </authorList>
    </citation>
    <scope>NUCLEOTIDE SEQUENCE</scope>
    <source>
        <strain evidence="7">KCTC 32296</strain>
    </source>
</reference>
<evidence type="ECO:0000256" key="5">
    <source>
        <dbReference type="ARBA" id="ARBA00023237"/>
    </source>
</evidence>
<keyword evidence="5" id="KW-0998">Cell outer membrane</keyword>
<evidence type="ECO:0000256" key="2">
    <source>
        <dbReference type="ARBA" id="ARBA00005722"/>
    </source>
</evidence>
<dbReference type="RefSeq" id="WP_189486125.1">
    <property type="nucleotide sequence ID" value="NZ_BMZB01000002.1"/>
</dbReference>
<dbReference type="EMBL" id="BMZB01000002">
    <property type="protein sequence ID" value="GGZ32213.1"/>
    <property type="molecule type" value="Genomic_DNA"/>
</dbReference>
<gene>
    <name evidence="7" type="ORF">GCM10011273_17870</name>
</gene>
<keyword evidence="3 6" id="KW-0732">Signal</keyword>
<dbReference type="Pfam" id="PF06629">
    <property type="entry name" value="MipA"/>
    <property type="match status" value="1"/>
</dbReference>
<evidence type="ECO:0000256" key="4">
    <source>
        <dbReference type="ARBA" id="ARBA00023136"/>
    </source>
</evidence>
<proteinExistence type="inferred from homology"/>
<dbReference type="InterPro" id="IPR010583">
    <property type="entry name" value="MipA"/>
</dbReference>
<comment type="caution">
    <text evidence="7">The sequence shown here is derived from an EMBL/GenBank/DDBJ whole genome shotgun (WGS) entry which is preliminary data.</text>
</comment>
<comment type="similarity">
    <text evidence="2">Belongs to the MipA/OmpV family.</text>
</comment>
<sequence>MRTILPTFFALMPLLWGQAQAQSQPFKPLGPQQTWTIDAGGGAVYGFSPSGGATDKVNAIPWVSFNYKNRVYGDPLSGVGYNLISRDRLIAGVQVRPHFGGKSDELPGLTVPGLGADLAAYAFYRIGEKTSVGGRVTQDVTNVSQGAGLFLSASRQDVTRVGLFQTTLYSRFGDKKSNQAYYGVDPSEAVSTGLSPYEVGAGPQSVGMAVLWIVPVHEKFVLASFLNADRALGDVAESPLLQLTKNKEMSYRAGILIIRRFGGT</sequence>
<comment type="subcellular location">
    <subcellularLocation>
        <location evidence="1">Cell outer membrane</location>
    </subcellularLocation>
</comment>
<dbReference type="AlphaFoldDB" id="A0A918Q6A6"/>
<evidence type="ECO:0008006" key="9">
    <source>
        <dbReference type="Google" id="ProtNLM"/>
    </source>
</evidence>
<dbReference type="PANTHER" id="PTHR38776">
    <property type="entry name" value="MLTA-INTERACTING PROTEIN-RELATED"/>
    <property type="match status" value="1"/>
</dbReference>
<name>A0A918Q6A6_9CAUL</name>
<feature type="chain" id="PRO_5036964589" description="MipA/OmpV family protein" evidence="6">
    <location>
        <begin position="22"/>
        <end position="264"/>
    </location>
</feature>
<evidence type="ECO:0000256" key="1">
    <source>
        <dbReference type="ARBA" id="ARBA00004442"/>
    </source>
</evidence>
<feature type="signal peptide" evidence="6">
    <location>
        <begin position="1"/>
        <end position="21"/>
    </location>
</feature>
<evidence type="ECO:0000313" key="7">
    <source>
        <dbReference type="EMBL" id="GGZ32213.1"/>
    </source>
</evidence>
<protein>
    <recommendedName>
        <fullName evidence="9">MipA/OmpV family protein</fullName>
    </recommendedName>
</protein>
<dbReference type="GO" id="GO:0009279">
    <property type="term" value="C:cell outer membrane"/>
    <property type="evidence" value="ECO:0007669"/>
    <property type="project" value="UniProtKB-SubCell"/>
</dbReference>
<organism evidence="7 8">
    <name type="scientific">Asticcacaulis endophyticus</name>
    <dbReference type="NCBI Taxonomy" id="1395890"/>
    <lineage>
        <taxon>Bacteria</taxon>
        <taxon>Pseudomonadati</taxon>
        <taxon>Pseudomonadota</taxon>
        <taxon>Alphaproteobacteria</taxon>
        <taxon>Caulobacterales</taxon>
        <taxon>Caulobacteraceae</taxon>
        <taxon>Asticcacaulis</taxon>
    </lineage>
</organism>
<accession>A0A918Q6A6</accession>
<dbReference type="PANTHER" id="PTHR38776:SF1">
    <property type="entry name" value="MLTA-INTERACTING PROTEIN-RELATED"/>
    <property type="match status" value="1"/>
</dbReference>
<dbReference type="Proteomes" id="UP000662572">
    <property type="component" value="Unassembled WGS sequence"/>
</dbReference>
<keyword evidence="8" id="KW-1185">Reference proteome</keyword>